<evidence type="ECO:0000256" key="1">
    <source>
        <dbReference type="ARBA" id="ARBA00004651"/>
    </source>
</evidence>
<keyword evidence="7 11" id="KW-0129">CBS domain</keyword>
<dbReference type="EMBL" id="CP031222">
    <property type="protein sequence ID" value="AXI02708.1"/>
    <property type="molecule type" value="Genomic_DNA"/>
</dbReference>
<evidence type="ECO:0000256" key="4">
    <source>
        <dbReference type="ARBA" id="ARBA00022692"/>
    </source>
</evidence>
<dbReference type="PANTHER" id="PTHR43099:SF2">
    <property type="entry name" value="UPF0053 PROTEIN YRKA"/>
    <property type="match status" value="1"/>
</dbReference>
<evidence type="ECO:0000256" key="9">
    <source>
        <dbReference type="ARBA" id="ARBA00037273"/>
    </source>
</evidence>
<evidence type="ECO:0000256" key="8">
    <source>
        <dbReference type="ARBA" id="ARBA00023136"/>
    </source>
</evidence>
<dbReference type="Pfam" id="PF03471">
    <property type="entry name" value="CorC_HlyC"/>
    <property type="match status" value="1"/>
</dbReference>
<dbReference type="InterPro" id="IPR051676">
    <property type="entry name" value="UPF0053_domain"/>
</dbReference>
<evidence type="ECO:0000259" key="14">
    <source>
        <dbReference type="PROSITE" id="PS51371"/>
    </source>
</evidence>
<dbReference type="Gene3D" id="3.30.465.10">
    <property type="match status" value="1"/>
</dbReference>
<dbReference type="InterPro" id="IPR005170">
    <property type="entry name" value="Transptr-assoc_dom"/>
</dbReference>
<dbReference type="PROSITE" id="PS51371">
    <property type="entry name" value="CBS"/>
    <property type="match status" value="2"/>
</dbReference>
<sequence length="435" mass="48417">MTILILFLLIVLNGVFAMSEMALVSARKARLQKRIDDGDKGSIAAAKLAEDPADFMSTMQIGISTITILSGILGEAALSEPLEKFLLDFGMRDAIARPLSIVFVVAIITYVNIVVGELAPKRLGQIAPENVARIVSRPVLWLTAVMLPIVRFLSGSTYLVLRLIGIKNTQGPKMTSDEIHAILVEGSQSGLIDEQEHQMVRNVFRLDDRKIASLMVPRLDVTWLSVNDDLEKILDVIEKSEFSRFPVCRDSINDVMGVVMAKNVLTQALNKELLNLESIMEPPLYVPESLNGMELLNLLRSSQTEMALVVDEYGDIQGIVTVQDLLEAITGEFQTDDEEDSYAIERDDGSWLLDGLIPSHDLKDRLKIKSLPEEERGLYNTLSGLMMMQLGRIPKTADKIEWSGWVLEIVDMDGKRIDKVLATPLICHDDLDEQD</sequence>
<dbReference type="InterPro" id="IPR000644">
    <property type="entry name" value="CBS_dom"/>
</dbReference>
<accession>A0A345P5Z9</accession>
<dbReference type="SUPFAM" id="SSF54631">
    <property type="entry name" value="CBS-domain pair"/>
    <property type="match status" value="1"/>
</dbReference>
<evidence type="ECO:0000256" key="3">
    <source>
        <dbReference type="ARBA" id="ARBA00022475"/>
    </source>
</evidence>
<keyword evidence="8 12" id="KW-0472">Membrane</keyword>
<comment type="function">
    <text evidence="9">Plays a role in the transport of magnesium and cobalt ions.</text>
</comment>
<feature type="transmembrane region" description="Helical" evidence="13">
    <location>
        <begin position="99"/>
        <end position="119"/>
    </location>
</feature>
<dbReference type="SMART" id="SM01091">
    <property type="entry name" value="CorC_HlyC"/>
    <property type="match status" value="1"/>
</dbReference>
<dbReference type="Pfam" id="PF00571">
    <property type="entry name" value="CBS"/>
    <property type="match status" value="2"/>
</dbReference>
<dbReference type="GO" id="GO:0005886">
    <property type="term" value="C:plasma membrane"/>
    <property type="evidence" value="ECO:0007669"/>
    <property type="project" value="UniProtKB-SubCell"/>
</dbReference>
<dbReference type="KEGG" id="mbah:HYN46_07600"/>
<evidence type="ECO:0000256" key="7">
    <source>
        <dbReference type="ARBA" id="ARBA00023122"/>
    </source>
</evidence>
<dbReference type="RefSeq" id="WP_114898818.1">
    <property type="nucleotide sequence ID" value="NZ_CP031222.1"/>
</dbReference>
<dbReference type="Pfam" id="PF01595">
    <property type="entry name" value="CNNM"/>
    <property type="match status" value="1"/>
</dbReference>
<evidence type="ECO:0000256" key="2">
    <source>
        <dbReference type="ARBA" id="ARBA00006337"/>
    </source>
</evidence>
<evidence type="ECO:0000256" key="11">
    <source>
        <dbReference type="PROSITE-ProRule" id="PRU00703"/>
    </source>
</evidence>
<keyword evidence="6 12" id="KW-1133">Transmembrane helix</keyword>
<dbReference type="CDD" id="cd04590">
    <property type="entry name" value="CBS_pair_CorC_HlyC_assoc"/>
    <property type="match status" value="1"/>
</dbReference>
<dbReference type="FunFam" id="3.10.580.10:FF:000002">
    <property type="entry name" value="Magnesium/cobalt efflux protein CorC"/>
    <property type="match status" value="1"/>
</dbReference>
<evidence type="ECO:0000256" key="6">
    <source>
        <dbReference type="ARBA" id="ARBA00022989"/>
    </source>
</evidence>
<dbReference type="Proteomes" id="UP000253940">
    <property type="component" value="Chromosome"/>
</dbReference>
<dbReference type="SMART" id="SM00116">
    <property type="entry name" value="CBS"/>
    <property type="match status" value="2"/>
</dbReference>
<feature type="domain" description="CNNM transmembrane" evidence="15">
    <location>
        <begin position="1"/>
        <end position="196"/>
    </location>
</feature>
<evidence type="ECO:0000313" key="16">
    <source>
        <dbReference type="EMBL" id="AXI02708.1"/>
    </source>
</evidence>
<dbReference type="GO" id="GO:0050660">
    <property type="term" value="F:flavin adenine dinucleotide binding"/>
    <property type="evidence" value="ECO:0007669"/>
    <property type="project" value="InterPro"/>
</dbReference>
<name>A0A345P5Z9_9GAMM</name>
<comment type="subcellular location">
    <subcellularLocation>
        <location evidence="1">Cell membrane</location>
        <topology evidence="1">Multi-pass membrane protein</topology>
    </subcellularLocation>
</comment>
<dbReference type="AlphaFoldDB" id="A0A345P5Z9"/>
<evidence type="ECO:0000313" key="17">
    <source>
        <dbReference type="Proteomes" id="UP000253940"/>
    </source>
</evidence>
<dbReference type="Gene3D" id="3.10.580.10">
    <property type="entry name" value="CBS-domain"/>
    <property type="match status" value="1"/>
</dbReference>
<protein>
    <recommendedName>
        <fullName evidence="10">Magnesium and cobalt efflux protein CorC</fullName>
    </recommendedName>
</protein>
<reference evidence="16 17" key="1">
    <citation type="submission" date="2018-07" db="EMBL/GenBank/DDBJ databases">
        <title>Genome sequencing of Moraxellaceae gen. HYN0046.</title>
        <authorList>
            <person name="Kim M."/>
            <person name="Yi H."/>
        </authorList>
    </citation>
    <scope>NUCLEOTIDE SEQUENCE [LARGE SCALE GENOMIC DNA]</scope>
    <source>
        <strain evidence="16 17">HYN0046</strain>
    </source>
</reference>
<dbReference type="InterPro" id="IPR016169">
    <property type="entry name" value="FAD-bd_PCMH_sub2"/>
</dbReference>
<keyword evidence="5" id="KW-0677">Repeat</keyword>
<dbReference type="PANTHER" id="PTHR43099">
    <property type="entry name" value="UPF0053 PROTEIN YRKA"/>
    <property type="match status" value="1"/>
</dbReference>
<dbReference type="InterPro" id="IPR046342">
    <property type="entry name" value="CBS_dom_sf"/>
</dbReference>
<organism evidence="16 17">
    <name type="scientific">Aquirhabdus parva</name>
    <dbReference type="NCBI Taxonomy" id="2283318"/>
    <lineage>
        <taxon>Bacteria</taxon>
        <taxon>Pseudomonadati</taxon>
        <taxon>Pseudomonadota</taxon>
        <taxon>Gammaproteobacteria</taxon>
        <taxon>Moraxellales</taxon>
        <taxon>Moraxellaceae</taxon>
        <taxon>Aquirhabdus</taxon>
    </lineage>
</organism>
<keyword evidence="3" id="KW-1003">Cell membrane</keyword>
<feature type="domain" description="CBS" evidence="14">
    <location>
        <begin position="279"/>
        <end position="338"/>
    </location>
</feature>
<keyword evidence="17" id="KW-1185">Reference proteome</keyword>
<feature type="transmembrane region" description="Helical" evidence="13">
    <location>
        <begin position="139"/>
        <end position="164"/>
    </location>
</feature>
<keyword evidence="4 12" id="KW-0812">Transmembrane</keyword>
<evidence type="ECO:0000256" key="12">
    <source>
        <dbReference type="PROSITE-ProRule" id="PRU01193"/>
    </source>
</evidence>
<dbReference type="PROSITE" id="PS51846">
    <property type="entry name" value="CNNM"/>
    <property type="match status" value="1"/>
</dbReference>
<evidence type="ECO:0000256" key="13">
    <source>
        <dbReference type="SAM" id="Phobius"/>
    </source>
</evidence>
<evidence type="ECO:0000256" key="10">
    <source>
        <dbReference type="ARBA" id="ARBA00040729"/>
    </source>
</evidence>
<gene>
    <name evidence="16" type="ORF">HYN46_07600</name>
</gene>
<dbReference type="InterPro" id="IPR036318">
    <property type="entry name" value="FAD-bd_PCMH-like_sf"/>
</dbReference>
<evidence type="ECO:0000256" key="5">
    <source>
        <dbReference type="ARBA" id="ARBA00022737"/>
    </source>
</evidence>
<dbReference type="OrthoDB" id="9797674at2"/>
<dbReference type="InterPro" id="IPR002550">
    <property type="entry name" value="CNNM"/>
</dbReference>
<dbReference type="SUPFAM" id="SSF56176">
    <property type="entry name" value="FAD-binding/transporter-associated domain-like"/>
    <property type="match status" value="1"/>
</dbReference>
<comment type="similarity">
    <text evidence="2">Belongs to the UPF0053 family.</text>
</comment>
<dbReference type="InterPro" id="IPR044751">
    <property type="entry name" value="Ion_transp-like_CBS"/>
</dbReference>
<proteinExistence type="inferred from homology"/>
<feature type="domain" description="CBS" evidence="14">
    <location>
        <begin position="215"/>
        <end position="278"/>
    </location>
</feature>
<feature type="transmembrane region" description="Helical" evidence="13">
    <location>
        <begin position="59"/>
        <end position="78"/>
    </location>
</feature>
<evidence type="ECO:0000259" key="15">
    <source>
        <dbReference type="PROSITE" id="PS51846"/>
    </source>
</evidence>